<dbReference type="KEGG" id="nei:BG910_03645"/>
<proteinExistence type="inferred from homology"/>
<reference evidence="6 7" key="1">
    <citation type="submission" date="2017-06" db="EMBL/GenBank/DDBJ databases">
        <title>Neisseria chenwenguii sp. nov., isolated from the intestinal contents of Tibetan Plateau Pika in Yushu, Qinghai Province, China.</title>
        <authorList>
            <person name="Zhang G."/>
        </authorList>
    </citation>
    <scope>NUCLEOTIDE SEQUENCE [LARGE SCALE GENOMIC DNA]</scope>
    <source>
        <strain evidence="6 7">10023</strain>
    </source>
</reference>
<dbReference type="Gene3D" id="3.40.190.290">
    <property type="match status" value="1"/>
</dbReference>
<evidence type="ECO:0000259" key="5">
    <source>
        <dbReference type="PROSITE" id="PS50931"/>
    </source>
</evidence>
<dbReference type="Proteomes" id="UP000198238">
    <property type="component" value="Chromosome"/>
</dbReference>
<dbReference type="SUPFAM" id="SSF46785">
    <property type="entry name" value="Winged helix' DNA-binding domain"/>
    <property type="match status" value="1"/>
</dbReference>
<sequence length="278" mass="32249">MNLDWNDIHYFLLLVEKQTLTATAAALQVEHSTVSHRIERLEKQLDLHLFDRINKRYLLTADGERLYAEARKLQFNVCQFAQAAQDSRQAVTEVSVSVPPFVAYALIASRLAEFYRRTDTIRLVLSSNTAISSLHQRQADITLRFALPEQNDLVVRRLRDVHYGWFAHRDYARNTPETDWQYIRFAVDGLRSEWLKKQLADKNIRFACNDFAVMKSAVRQQLGVGWLPFEYGETADFVRVHTDEIFSGSLHLVMHEDVRHSQKVRAVADFLGEVLGRK</sequence>
<comment type="similarity">
    <text evidence="1">Belongs to the LysR transcriptional regulatory family.</text>
</comment>
<dbReference type="EMBL" id="CP022278">
    <property type="protein sequence ID" value="ASK26953.1"/>
    <property type="molecule type" value="Genomic_DNA"/>
</dbReference>
<dbReference type="GO" id="GO:0003700">
    <property type="term" value="F:DNA-binding transcription factor activity"/>
    <property type="evidence" value="ECO:0007669"/>
    <property type="project" value="InterPro"/>
</dbReference>
<organism evidence="6 7">
    <name type="scientific">Neisseria chenwenguii</name>
    <dbReference type="NCBI Taxonomy" id="1853278"/>
    <lineage>
        <taxon>Bacteria</taxon>
        <taxon>Pseudomonadati</taxon>
        <taxon>Pseudomonadota</taxon>
        <taxon>Betaproteobacteria</taxon>
        <taxon>Neisseriales</taxon>
        <taxon>Neisseriaceae</taxon>
        <taxon>Neisseria</taxon>
    </lineage>
</organism>
<evidence type="ECO:0000256" key="1">
    <source>
        <dbReference type="ARBA" id="ARBA00009437"/>
    </source>
</evidence>
<evidence type="ECO:0000313" key="6">
    <source>
        <dbReference type="EMBL" id="ASK26953.1"/>
    </source>
</evidence>
<name>A0A220S0L0_9NEIS</name>
<accession>A0A220S0L0</accession>
<dbReference type="PANTHER" id="PTHR30126:SF40">
    <property type="entry name" value="HTH-TYPE TRANSCRIPTIONAL REGULATOR GLTR"/>
    <property type="match status" value="1"/>
</dbReference>
<evidence type="ECO:0000256" key="4">
    <source>
        <dbReference type="ARBA" id="ARBA00023163"/>
    </source>
</evidence>
<keyword evidence="3" id="KW-0238">DNA-binding</keyword>
<dbReference type="SUPFAM" id="SSF53850">
    <property type="entry name" value="Periplasmic binding protein-like II"/>
    <property type="match status" value="1"/>
</dbReference>
<dbReference type="InterPro" id="IPR036390">
    <property type="entry name" value="WH_DNA-bd_sf"/>
</dbReference>
<evidence type="ECO:0000256" key="3">
    <source>
        <dbReference type="ARBA" id="ARBA00023125"/>
    </source>
</evidence>
<dbReference type="RefSeq" id="WP_089035673.1">
    <property type="nucleotide sequence ID" value="NZ_CP022278.1"/>
</dbReference>
<evidence type="ECO:0000256" key="2">
    <source>
        <dbReference type="ARBA" id="ARBA00023015"/>
    </source>
</evidence>
<dbReference type="PROSITE" id="PS50931">
    <property type="entry name" value="HTH_LYSR"/>
    <property type="match status" value="1"/>
</dbReference>
<dbReference type="Pfam" id="PF00126">
    <property type="entry name" value="HTH_1"/>
    <property type="match status" value="1"/>
</dbReference>
<dbReference type="AlphaFoldDB" id="A0A220S0L0"/>
<dbReference type="InterPro" id="IPR000847">
    <property type="entry name" value="LysR_HTH_N"/>
</dbReference>
<protein>
    <submittedName>
        <fullName evidence="6">LysR family transcriptional regulator</fullName>
    </submittedName>
</protein>
<keyword evidence="7" id="KW-1185">Reference proteome</keyword>
<dbReference type="PANTHER" id="PTHR30126">
    <property type="entry name" value="HTH-TYPE TRANSCRIPTIONAL REGULATOR"/>
    <property type="match status" value="1"/>
</dbReference>
<dbReference type="GO" id="GO:0000976">
    <property type="term" value="F:transcription cis-regulatory region binding"/>
    <property type="evidence" value="ECO:0007669"/>
    <property type="project" value="TreeGrafter"/>
</dbReference>
<feature type="domain" description="HTH lysR-type" evidence="5">
    <location>
        <begin position="3"/>
        <end position="60"/>
    </location>
</feature>
<dbReference type="Pfam" id="PF03466">
    <property type="entry name" value="LysR_substrate"/>
    <property type="match status" value="1"/>
</dbReference>
<keyword evidence="4" id="KW-0804">Transcription</keyword>
<dbReference type="InterPro" id="IPR005119">
    <property type="entry name" value="LysR_subst-bd"/>
</dbReference>
<keyword evidence="2" id="KW-0805">Transcription regulation</keyword>
<dbReference type="Gene3D" id="1.10.10.10">
    <property type="entry name" value="Winged helix-like DNA-binding domain superfamily/Winged helix DNA-binding domain"/>
    <property type="match status" value="1"/>
</dbReference>
<evidence type="ECO:0000313" key="7">
    <source>
        <dbReference type="Proteomes" id="UP000198238"/>
    </source>
</evidence>
<dbReference type="InterPro" id="IPR036388">
    <property type="entry name" value="WH-like_DNA-bd_sf"/>
</dbReference>
<gene>
    <name evidence="6" type="ORF">BG910_03645</name>
</gene>